<keyword evidence="5" id="KW-0067">ATP-binding</keyword>
<dbReference type="CDD" id="cd00075">
    <property type="entry name" value="HATPase"/>
    <property type="match status" value="1"/>
</dbReference>
<dbReference type="Proteomes" id="UP000014065">
    <property type="component" value="Unassembled WGS sequence"/>
</dbReference>
<dbReference type="InterPro" id="IPR005467">
    <property type="entry name" value="His_kinase_dom"/>
</dbReference>
<dbReference type="AlphaFoldDB" id="S2EUJ2"/>
<dbReference type="OrthoDB" id="8127at2157"/>
<dbReference type="InterPro" id="IPR004358">
    <property type="entry name" value="Sig_transdc_His_kin-like_C"/>
</dbReference>
<dbReference type="InterPro" id="IPR003594">
    <property type="entry name" value="HATPase_dom"/>
</dbReference>
<reference evidence="9 10" key="1">
    <citation type="journal article" date="2012" name="J. Bacteriol.">
        <title>Genome Sequence of "Candidatus Nitrosoarchaeum limnia" BG20, a Low-Salinity Ammonia-Oxidizing Archaeon from the San Francisco Bay Estuary.</title>
        <authorList>
            <person name="Mosier A.C."/>
            <person name="Allen E.E."/>
            <person name="Kim M."/>
            <person name="Ferriera S."/>
            <person name="Francis C.A."/>
        </authorList>
    </citation>
    <scope>NUCLEOTIDE SEQUENCE [LARGE SCALE GENOMIC DNA]</scope>
    <source>
        <strain evidence="9 10">BG20</strain>
    </source>
</reference>
<keyword evidence="3" id="KW-0547">Nucleotide-binding</keyword>
<organism evidence="9 10">
    <name type="scientific">Candidatus Nitrosarchaeum limnium BG20</name>
    <dbReference type="NCBI Taxonomy" id="859192"/>
    <lineage>
        <taxon>Archaea</taxon>
        <taxon>Nitrososphaerota</taxon>
        <taxon>Nitrososphaeria</taxon>
        <taxon>Nitrosopumilales</taxon>
        <taxon>Nitrosopumilaceae</taxon>
        <taxon>Nitrosarchaeum</taxon>
    </lineage>
</organism>
<dbReference type="GO" id="GO:0000155">
    <property type="term" value="F:phosphorelay sensor kinase activity"/>
    <property type="evidence" value="ECO:0007669"/>
    <property type="project" value="InterPro"/>
</dbReference>
<evidence type="ECO:0000259" key="8">
    <source>
        <dbReference type="PROSITE" id="PS50109"/>
    </source>
</evidence>
<evidence type="ECO:0000256" key="3">
    <source>
        <dbReference type="ARBA" id="ARBA00022741"/>
    </source>
</evidence>
<dbReference type="InterPro" id="IPR036097">
    <property type="entry name" value="HisK_dim/P_sf"/>
</dbReference>
<dbReference type="CDD" id="cd00082">
    <property type="entry name" value="HisKA"/>
    <property type="match status" value="1"/>
</dbReference>
<evidence type="ECO:0000256" key="7">
    <source>
        <dbReference type="SAM" id="Coils"/>
    </source>
</evidence>
<keyword evidence="10" id="KW-1185">Reference proteome</keyword>
<dbReference type="PANTHER" id="PTHR43065">
    <property type="entry name" value="SENSOR HISTIDINE KINASE"/>
    <property type="match status" value="1"/>
</dbReference>
<dbReference type="Gene3D" id="3.30.565.10">
    <property type="entry name" value="Histidine kinase-like ATPase, C-terminal domain"/>
    <property type="match status" value="1"/>
</dbReference>
<proteinExistence type="predicted"/>
<dbReference type="SUPFAM" id="SSF47384">
    <property type="entry name" value="Homodimeric domain of signal transducing histidine kinase"/>
    <property type="match status" value="1"/>
</dbReference>
<dbReference type="PATRIC" id="fig|859192.6.peg.811"/>
<dbReference type="SUPFAM" id="SSF55874">
    <property type="entry name" value="ATPase domain of HSP90 chaperone/DNA topoisomerase II/histidine kinase"/>
    <property type="match status" value="1"/>
</dbReference>
<evidence type="ECO:0000256" key="6">
    <source>
        <dbReference type="ARBA" id="ARBA00023012"/>
    </source>
</evidence>
<dbReference type="PANTHER" id="PTHR43065:SF10">
    <property type="entry name" value="PEROXIDE STRESS-ACTIVATED HISTIDINE KINASE MAK3"/>
    <property type="match status" value="1"/>
</dbReference>
<accession>S2EUJ2</accession>
<evidence type="ECO:0000256" key="5">
    <source>
        <dbReference type="ARBA" id="ARBA00022840"/>
    </source>
</evidence>
<dbReference type="EMBL" id="AHJG01000117">
    <property type="protein sequence ID" value="EPA05974.1"/>
    <property type="molecule type" value="Genomic_DNA"/>
</dbReference>
<feature type="coiled-coil region" evidence="7">
    <location>
        <begin position="17"/>
        <end position="47"/>
    </location>
</feature>
<dbReference type="PRINTS" id="PR00344">
    <property type="entry name" value="BCTRLSENSOR"/>
</dbReference>
<dbReference type="Pfam" id="PF02518">
    <property type="entry name" value="HATPase_c"/>
    <property type="match status" value="1"/>
</dbReference>
<dbReference type="InterPro" id="IPR036890">
    <property type="entry name" value="HATPase_C_sf"/>
</dbReference>
<sequence>MLSGSPLENESALRDLAQISINALKDLEMAKKQLQENDLRIQEANKMANERVGEITRVNHQLQEQISYVENMTRSIQEKNIQLQNDVKSVIVEKSNYRKLNELLKSDLQNVIKKEKELTVKQAFLERRIQEQSGALERSEKMAMIGQLTSKLAHDIRNPLSKINLSHDILCQSQNLNVMDKIKNRNRIDSEITNITHIIEDVLEFVRMSGLDLREHTIKHVLDVTINHLEIPPTVNLKIEGDDVAVICDDRKLQAVFVNLIKNSLEAIHNQGYVTIKILSSSTGVEIYFEDSGEGISPVVQSRMFEPLFTTKQNGSGLGLAICKMIIEQHGGRLEYKNHPSAFSVILPNTGQKITAR</sequence>
<name>S2EUJ2_9ARCH</name>
<keyword evidence="2" id="KW-0808">Transferase</keyword>
<keyword evidence="7" id="KW-0175">Coiled coil</keyword>
<dbReference type="Gene3D" id="1.10.287.130">
    <property type="match status" value="1"/>
</dbReference>
<keyword evidence="4 9" id="KW-0418">Kinase</keyword>
<evidence type="ECO:0000256" key="4">
    <source>
        <dbReference type="ARBA" id="ARBA00022777"/>
    </source>
</evidence>
<gene>
    <name evidence="9" type="ORF">BG20_I1478</name>
</gene>
<keyword evidence="1" id="KW-0597">Phosphoprotein</keyword>
<protein>
    <submittedName>
        <fullName evidence="9">ATPase/histidine kinase/DNA gyrase B/HSP90 domain protein</fullName>
    </submittedName>
</protein>
<dbReference type="InterPro" id="IPR003661">
    <property type="entry name" value="HisK_dim/P_dom"/>
</dbReference>
<feature type="domain" description="Histidine kinase" evidence="8">
    <location>
        <begin position="151"/>
        <end position="351"/>
    </location>
</feature>
<evidence type="ECO:0000313" key="10">
    <source>
        <dbReference type="Proteomes" id="UP000014065"/>
    </source>
</evidence>
<dbReference type="SMART" id="SM00388">
    <property type="entry name" value="HisKA"/>
    <property type="match status" value="1"/>
</dbReference>
<dbReference type="RefSeq" id="WP_010191142.1">
    <property type="nucleotide sequence ID" value="NZ_AHJG01000117.1"/>
</dbReference>
<evidence type="ECO:0000256" key="1">
    <source>
        <dbReference type="ARBA" id="ARBA00022553"/>
    </source>
</evidence>
<evidence type="ECO:0000256" key="2">
    <source>
        <dbReference type="ARBA" id="ARBA00022679"/>
    </source>
</evidence>
<comment type="caution">
    <text evidence="9">The sequence shown here is derived from an EMBL/GenBank/DDBJ whole genome shotgun (WGS) entry which is preliminary data.</text>
</comment>
<dbReference type="PROSITE" id="PS50109">
    <property type="entry name" value="HIS_KIN"/>
    <property type="match status" value="1"/>
</dbReference>
<evidence type="ECO:0000313" key="9">
    <source>
        <dbReference type="EMBL" id="EPA05974.1"/>
    </source>
</evidence>
<dbReference type="GO" id="GO:0005524">
    <property type="term" value="F:ATP binding"/>
    <property type="evidence" value="ECO:0007669"/>
    <property type="project" value="UniProtKB-KW"/>
</dbReference>
<dbReference type="Pfam" id="PF00512">
    <property type="entry name" value="HisKA"/>
    <property type="match status" value="1"/>
</dbReference>
<keyword evidence="6" id="KW-0902">Two-component regulatory system</keyword>
<dbReference type="SMART" id="SM00387">
    <property type="entry name" value="HATPase_c"/>
    <property type="match status" value="1"/>
</dbReference>